<gene>
    <name evidence="1" type="ORF">llap_10764</name>
</gene>
<sequence>MDQNSAVSKDEVTQNGDLQFRTEAYLPPCHHYCQRGLRRREERRKIIPTYSNKELCAENGIAFIDTMGIPQMLHLDQLIVQLWLSLETDQARDLSVSEKQCPAVMVEARWYYWISCWPDNWGLGYASCLSKRMAAFQKGKWVGQGLITSDDDQLYGLRRYWTTITRDNAKKLIRYLICIKSDRDLTLSDNGRTTKLSSKFEMLMYGTRNCYGMWKGKTGA</sequence>
<name>A0A2I0TYU6_LIMLA</name>
<evidence type="ECO:0000313" key="2">
    <source>
        <dbReference type="Proteomes" id="UP000233556"/>
    </source>
</evidence>
<proteinExistence type="predicted"/>
<keyword evidence="2" id="KW-1185">Reference proteome</keyword>
<evidence type="ECO:0000313" key="1">
    <source>
        <dbReference type="EMBL" id="PKU38939.1"/>
    </source>
</evidence>
<protein>
    <submittedName>
        <fullName evidence="1">Uncharacterized protein</fullName>
    </submittedName>
</protein>
<reference evidence="2" key="2">
    <citation type="submission" date="2017-12" db="EMBL/GenBank/DDBJ databases">
        <title>Genome sequence of the Bar-tailed Godwit (Limosa lapponica baueri).</title>
        <authorList>
            <person name="Lima N.C.B."/>
            <person name="Parody-Merino A.M."/>
            <person name="Battley P.F."/>
            <person name="Fidler A.E."/>
            <person name="Prosdocimi F."/>
        </authorList>
    </citation>
    <scope>NUCLEOTIDE SEQUENCE [LARGE SCALE GENOMIC DNA]</scope>
</reference>
<dbReference type="AlphaFoldDB" id="A0A2I0TYU6"/>
<accession>A0A2I0TYU6</accession>
<reference evidence="2" key="1">
    <citation type="submission" date="2017-11" db="EMBL/GenBank/DDBJ databases">
        <authorList>
            <person name="Lima N.C."/>
            <person name="Parody-Merino A.M."/>
            <person name="Battley P.F."/>
            <person name="Fidler A.E."/>
            <person name="Prosdocimi F."/>
        </authorList>
    </citation>
    <scope>NUCLEOTIDE SEQUENCE [LARGE SCALE GENOMIC DNA]</scope>
</reference>
<dbReference type="Proteomes" id="UP000233556">
    <property type="component" value="Unassembled WGS sequence"/>
</dbReference>
<organism evidence="1 2">
    <name type="scientific">Limosa lapponica baueri</name>
    <dbReference type="NCBI Taxonomy" id="1758121"/>
    <lineage>
        <taxon>Eukaryota</taxon>
        <taxon>Metazoa</taxon>
        <taxon>Chordata</taxon>
        <taxon>Craniata</taxon>
        <taxon>Vertebrata</taxon>
        <taxon>Euteleostomi</taxon>
        <taxon>Archelosauria</taxon>
        <taxon>Archosauria</taxon>
        <taxon>Dinosauria</taxon>
        <taxon>Saurischia</taxon>
        <taxon>Theropoda</taxon>
        <taxon>Coelurosauria</taxon>
        <taxon>Aves</taxon>
        <taxon>Neognathae</taxon>
        <taxon>Neoaves</taxon>
        <taxon>Charadriiformes</taxon>
        <taxon>Scolopacidae</taxon>
        <taxon>Limosa</taxon>
    </lineage>
</organism>
<dbReference type="EMBL" id="KZ506615">
    <property type="protein sequence ID" value="PKU38939.1"/>
    <property type="molecule type" value="Genomic_DNA"/>
</dbReference>